<dbReference type="KEGG" id="rul:UC8_02770"/>
<evidence type="ECO:0000256" key="2">
    <source>
        <dbReference type="SAM" id="Phobius"/>
    </source>
</evidence>
<protein>
    <submittedName>
        <fullName evidence="3">Uncharacterized protein</fullName>
    </submittedName>
</protein>
<reference evidence="3 4" key="1">
    <citation type="submission" date="2019-08" db="EMBL/GenBank/DDBJ databases">
        <title>Deep-cultivation of Planctomycetes and their phenomic and genomic characterization uncovers novel biology.</title>
        <authorList>
            <person name="Wiegand S."/>
            <person name="Jogler M."/>
            <person name="Boedeker C."/>
            <person name="Pinto D."/>
            <person name="Vollmers J."/>
            <person name="Rivas-Marin E."/>
            <person name="Kohn T."/>
            <person name="Peeters S.H."/>
            <person name="Heuer A."/>
            <person name="Rast P."/>
            <person name="Oberbeckmann S."/>
            <person name="Bunk B."/>
            <person name="Jeske O."/>
            <person name="Meyerdierks A."/>
            <person name="Storesund J.E."/>
            <person name="Kallscheuer N."/>
            <person name="Luecker S."/>
            <person name="Lage O.M."/>
            <person name="Pohl T."/>
            <person name="Merkel B.J."/>
            <person name="Hornburger P."/>
            <person name="Mueller R.-W."/>
            <person name="Bruemmer F."/>
            <person name="Labrenz M."/>
            <person name="Spormann A.M."/>
            <person name="Op den Camp H."/>
            <person name="Overmann J."/>
            <person name="Amann R."/>
            <person name="Jetten M.S.M."/>
            <person name="Mascher T."/>
            <person name="Medema M.H."/>
            <person name="Devos D.P."/>
            <person name="Kaster A.-K."/>
            <person name="Ovreas L."/>
            <person name="Rohde M."/>
            <person name="Galperin M.Y."/>
            <person name="Jogler C."/>
        </authorList>
    </citation>
    <scope>NUCLEOTIDE SEQUENCE [LARGE SCALE GENOMIC DNA]</scope>
    <source>
        <strain evidence="3 4">UC8</strain>
    </source>
</reference>
<keyword evidence="4" id="KW-1185">Reference proteome</keyword>
<accession>A0A5B9QL73</accession>
<name>A0A5B9QL73_9BACT</name>
<gene>
    <name evidence="3" type="ORF">UC8_02770</name>
</gene>
<feature type="transmembrane region" description="Helical" evidence="2">
    <location>
        <begin position="99"/>
        <end position="119"/>
    </location>
</feature>
<keyword evidence="2" id="KW-0472">Membrane</keyword>
<dbReference type="Proteomes" id="UP000325286">
    <property type="component" value="Chromosome"/>
</dbReference>
<sequence length="193" mass="21929">MIELEKIACSNCGAPLEVPDSVDFVTCNHCTTQLSIRRTESVSYTEKLEQVTADQAQLRERLVDLERQNRLATLARNWERHKKQYEIHKDGKTSMPSEVGGIVGMIMGAVIGIFIAIAAPGPMKLFGLLFFAVGVIAGLRSQSLAKQYNRDYRNYRRSRKEILAGKHDSDFNERLKSVPTPREYLEQLEEDVR</sequence>
<dbReference type="RefSeq" id="WP_068141684.1">
    <property type="nucleotide sequence ID" value="NZ_CP042914.1"/>
</dbReference>
<dbReference type="EMBL" id="CP042914">
    <property type="protein sequence ID" value="QEG38320.1"/>
    <property type="molecule type" value="Genomic_DNA"/>
</dbReference>
<organism evidence="3 4">
    <name type="scientific">Roseimaritima ulvae</name>
    <dbReference type="NCBI Taxonomy" id="980254"/>
    <lineage>
        <taxon>Bacteria</taxon>
        <taxon>Pseudomonadati</taxon>
        <taxon>Planctomycetota</taxon>
        <taxon>Planctomycetia</taxon>
        <taxon>Pirellulales</taxon>
        <taxon>Pirellulaceae</taxon>
        <taxon>Roseimaritima</taxon>
    </lineage>
</organism>
<evidence type="ECO:0000313" key="4">
    <source>
        <dbReference type="Proteomes" id="UP000325286"/>
    </source>
</evidence>
<feature type="transmembrane region" description="Helical" evidence="2">
    <location>
        <begin position="125"/>
        <end position="145"/>
    </location>
</feature>
<keyword evidence="1" id="KW-0175">Coiled coil</keyword>
<dbReference type="OrthoDB" id="292153at2"/>
<proteinExistence type="predicted"/>
<evidence type="ECO:0000256" key="1">
    <source>
        <dbReference type="SAM" id="Coils"/>
    </source>
</evidence>
<evidence type="ECO:0000313" key="3">
    <source>
        <dbReference type="EMBL" id="QEG38320.1"/>
    </source>
</evidence>
<keyword evidence="2" id="KW-1133">Transmembrane helix</keyword>
<feature type="coiled-coil region" evidence="1">
    <location>
        <begin position="48"/>
        <end position="75"/>
    </location>
</feature>
<dbReference type="AlphaFoldDB" id="A0A5B9QL73"/>
<keyword evidence="2" id="KW-0812">Transmembrane</keyword>